<accession>A0A8S5LV27</accession>
<sequence>MKAAVASVPNAASAVKKISTFSSVGWSVNVLGNTEQSSHGVQREAREMRNKDDKFRRIEREGYFAALNKESKAQYQYKSREERMAFDIGYYKGTLEISRQTADLRIRQKECERDLSKCG</sequence>
<evidence type="ECO:0000313" key="1">
    <source>
        <dbReference type="EMBL" id="DAD73752.1"/>
    </source>
</evidence>
<protein>
    <submittedName>
        <fullName evidence="1">Uncharacterized protein</fullName>
    </submittedName>
</protein>
<proteinExistence type="predicted"/>
<organism evidence="1">
    <name type="scientific">Podoviridae sp. ctrub15</name>
    <dbReference type="NCBI Taxonomy" id="2826581"/>
    <lineage>
        <taxon>Viruses</taxon>
        <taxon>Duplodnaviria</taxon>
        <taxon>Heunggongvirae</taxon>
        <taxon>Uroviricota</taxon>
        <taxon>Caudoviricetes</taxon>
    </lineage>
</organism>
<reference evidence="1" key="1">
    <citation type="journal article" date="2021" name="Proc. Natl. Acad. Sci. U.S.A.">
        <title>A Catalog of Tens of Thousands of Viruses from Human Metagenomes Reveals Hidden Associations with Chronic Diseases.</title>
        <authorList>
            <person name="Tisza M.J."/>
            <person name="Buck C.B."/>
        </authorList>
    </citation>
    <scope>NUCLEOTIDE SEQUENCE</scope>
    <source>
        <strain evidence="1">Ctrub15</strain>
    </source>
</reference>
<dbReference type="EMBL" id="BK014743">
    <property type="protein sequence ID" value="DAD73752.1"/>
    <property type="molecule type" value="Genomic_DNA"/>
</dbReference>
<name>A0A8S5LV27_9CAUD</name>